<dbReference type="Gene3D" id="1.10.287.630">
    <property type="entry name" value="Helix hairpin bin"/>
    <property type="match status" value="1"/>
</dbReference>
<dbReference type="GO" id="GO:0005886">
    <property type="term" value="C:plasma membrane"/>
    <property type="evidence" value="ECO:0007669"/>
    <property type="project" value="TreeGrafter"/>
</dbReference>
<organism evidence="10 11">
    <name type="scientific">Tetrahymena thermophila (strain SB210)</name>
    <dbReference type="NCBI Taxonomy" id="312017"/>
    <lineage>
        <taxon>Eukaryota</taxon>
        <taxon>Sar</taxon>
        <taxon>Alveolata</taxon>
        <taxon>Ciliophora</taxon>
        <taxon>Intramacronucleata</taxon>
        <taxon>Oligohymenophorea</taxon>
        <taxon>Hymenostomatida</taxon>
        <taxon>Tetrahymenina</taxon>
        <taxon>Tetrahymenidae</taxon>
        <taxon>Tetrahymena</taxon>
    </lineage>
</organism>
<dbReference type="SUPFAM" id="SSF51206">
    <property type="entry name" value="cAMP-binding domain-like"/>
    <property type="match status" value="1"/>
</dbReference>
<dbReference type="InterPro" id="IPR005821">
    <property type="entry name" value="Ion_trans_dom"/>
</dbReference>
<dbReference type="EMBL" id="GG662510">
    <property type="protein sequence ID" value="EAR84954.2"/>
    <property type="molecule type" value="Genomic_DNA"/>
</dbReference>
<keyword evidence="11" id="KW-1185">Reference proteome</keyword>
<dbReference type="InterPro" id="IPR050818">
    <property type="entry name" value="KCNH_animal-type"/>
</dbReference>
<reference evidence="11" key="1">
    <citation type="journal article" date="2006" name="PLoS Biol.">
        <title>Macronuclear genome sequence of the ciliate Tetrahymena thermophila, a model eukaryote.</title>
        <authorList>
            <person name="Eisen J.A."/>
            <person name="Coyne R.S."/>
            <person name="Wu M."/>
            <person name="Wu D."/>
            <person name="Thiagarajan M."/>
            <person name="Wortman J.R."/>
            <person name="Badger J.H."/>
            <person name="Ren Q."/>
            <person name="Amedeo P."/>
            <person name="Jones K.M."/>
            <person name="Tallon L.J."/>
            <person name="Delcher A.L."/>
            <person name="Salzberg S.L."/>
            <person name="Silva J.C."/>
            <person name="Haas B.J."/>
            <person name="Majoros W.H."/>
            <person name="Farzad M."/>
            <person name="Carlton J.M."/>
            <person name="Smith R.K. Jr."/>
            <person name="Garg J."/>
            <person name="Pearlman R.E."/>
            <person name="Karrer K.M."/>
            <person name="Sun L."/>
            <person name="Manning G."/>
            <person name="Elde N.C."/>
            <person name="Turkewitz A.P."/>
            <person name="Asai D.J."/>
            <person name="Wilkes D.E."/>
            <person name="Wang Y."/>
            <person name="Cai H."/>
            <person name="Collins K."/>
            <person name="Stewart B.A."/>
            <person name="Lee S.R."/>
            <person name="Wilamowska K."/>
            <person name="Weinberg Z."/>
            <person name="Ruzzo W.L."/>
            <person name="Wloga D."/>
            <person name="Gaertig J."/>
            <person name="Frankel J."/>
            <person name="Tsao C.-C."/>
            <person name="Gorovsky M.A."/>
            <person name="Keeling P.J."/>
            <person name="Waller R.F."/>
            <person name="Patron N.J."/>
            <person name="Cherry J.M."/>
            <person name="Stover N.A."/>
            <person name="Krieger C.J."/>
            <person name="del Toro C."/>
            <person name="Ryder H.F."/>
            <person name="Williamson S.C."/>
            <person name="Barbeau R.A."/>
            <person name="Hamilton E.P."/>
            <person name="Orias E."/>
        </authorList>
    </citation>
    <scope>NUCLEOTIDE SEQUENCE [LARGE SCALE GENOMIC DNA]</scope>
    <source>
        <strain evidence="11">SB210</strain>
    </source>
</reference>
<keyword evidence="2" id="KW-0813">Transport</keyword>
<evidence type="ECO:0000256" key="7">
    <source>
        <dbReference type="SAM" id="MobiDB-lite"/>
    </source>
</evidence>
<dbReference type="Gene3D" id="2.60.120.10">
    <property type="entry name" value="Jelly Rolls"/>
    <property type="match status" value="1"/>
</dbReference>
<evidence type="ECO:0000256" key="1">
    <source>
        <dbReference type="ARBA" id="ARBA00004141"/>
    </source>
</evidence>
<name>I7LTB7_TETTS</name>
<dbReference type="Proteomes" id="UP000009168">
    <property type="component" value="Unassembled WGS sequence"/>
</dbReference>
<evidence type="ECO:0000256" key="4">
    <source>
        <dbReference type="ARBA" id="ARBA00022989"/>
    </source>
</evidence>
<evidence type="ECO:0000256" key="2">
    <source>
        <dbReference type="ARBA" id="ARBA00022448"/>
    </source>
</evidence>
<dbReference type="RefSeq" id="XP_001032617.2">
    <property type="nucleotide sequence ID" value="XM_001032617.2"/>
</dbReference>
<feature type="transmembrane region" description="Helical" evidence="8">
    <location>
        <begin position="712"/>
        <end position="733"/>
    </location>
</feature>
<feature type="transmembrane region" description="Helical" evidence="8">
    <location>
        <begin position="538"/>
        <end position="558"/>
    </location>
</feature>
<dbReference type="InterPro" id="IPR018490">
    <property type="entry name" value="cNMP-bd_dom_sf"/>
</dbReference>
<accession>I7LTB7</accession>
<dbReference type="PANTHER" id="PTHR10217:SF435">
    <property type="entry name" value="POTASSIUM VOLTAGE-GATED CHANNEL PROTEIN EAG"/>
    <property type="match status" value="1"/>
</dbReference>
<dbReference type="GO" id="GO:0005249">
    <property type="term" value="F:voltage-gated potassium channel activity"/>
    <property type="evidence" value="ECO:0007669"/>
    <property type="project" value="TreeGrafter"/>
</dbReference>
<evidence type="ECO:0000313" key="11">
    <source>
        <dbReference type="Proteomes" id="UP000009168"/>
    </source>
</evidence>
<keyword evidence="4 8" id="KW-1133">Transmembrane helix</keyword>
<dbReference type="InParanoid" id="I7LTB7"/>
<keyword evidence="5" id="KW-0406">Ion transport</keyword>
<feature type="transmembrane region" description="Helical" evidence="8">
    <location>
        <begin position="680"/>
        <end position="700"/>
    </location>
</feature>
<dbReference type="Pfam" id="PF00027">
    <property type="entry name" value="cNMP_binding"/>
    <property type="match status" value="1"/>
</dbReference>
<feature type="transmembrane region" description="Helical" evidence="8">
    <location>
        <begin position="578"/>
        <end position="597"/>
    </location>
</feature>
<feature type="compositionally biased region" description="Low complexity" evidence="7">
    <location>
        <begin position="1259"/>
        <end position="1275"/>
    </location>
</feature>
<keyword evidence="6 8" id="KW-0472">Membrane</keyword>
<evidence type="ECO:0000259" key="9">
    <source>
        <dbReference type="PROSITE" id="PS50042"/>
    </source>
</evidence>
<dbReference type="KEGG" id="tet:TTHERM_00585120"/>
<evidence type="ECO:0000256" key="8">
    <source>
        <dbReference type="SAM" id="Phobius"/>
    </source>
</evidence>
<feature type="transmembrane region" description="Helical" evidence="8">
    <location>
        <begin position="641"/>
        <end position="660"/>
    </location>
</feature>
<feature type="region of interest" description="Disordered" evidence="7">
    <location>
        <begin position="1055"/>
        <end position="1077"/>
    </location>
</feature>
<evidence type="ECO:0000256" key="6">
    <source>
        <dbReference type="ARBA" id="ARBA00023136"/>
    </source>
</evidence>
<dbReference type="InterPro" id="IPR000595">
    <property type="entry name" value="cNMP-bd_dom"/>
</dbReference>
<feature type="domain" description="Cyclic nucleotide-binding" evidence="9">
    <location>
        <begin position="829"/>
        <end position="903"/>
    </location>
</feature>
<sequence>MIIKAQFNLAFYYYKITYSKNLEQIIYILQKMIKEKDVNQQNVSVISDSDLIFSITPAQQKYNINDITNTFDINFIDEIQEDQLKQKSRSLFDDDCKIKIDDYIDGAQNRRALFNTTENYLKSRSDSEISSPKMFEYKQKENKCFYNVNPENKQMLQNNIYQIQNGKKQSKTIIQEQLDTNQREITVQNDPNLKDQSFFDNLDLSINLNNTKEQQLPENLGEGLNNHTQSLFKNDQNDDNQFNNQEGQLLQKQNLNFQKLFKKRHSDYNFQNNQNEQSSIRITQSHQFDHLSNLTGSQKFYAECKNIPNFYSSFKRNPLYMNSKFMQEDAAKSSFTQKALQRSGSTDKGRINGDEVTIDQKHRISKEPCSANLQKIDNTNKSNAINSKAYKSIQLLHLTNRFIDLLKKNSRAILFKRLKPNHFRIINDKSYVQIKDTFRYNDEIQNYNFKKSYSGFNFLNFSQKNKQDKFNEKDHVINITENIYLKGLQQQLIHMGMLINKLPIIAPDNSLLLIWNLIMLISIVILLFYIPIQCSFKIIQNSLIQNIGIMLIVIDIIIKSNTGFFRDGQIILQRTKILIEIFSFQLWFSLISIFSLLQSNQNGLQLLFLINVLSILKLIEKLDYHFQFKQKYFIQFEIFKLIFIILFLSSSLGSIFYFISERQVENGEKHAWILTKPIQTWYDGYIFSIYFMFITMSTVGYGDLTPQNQAEVIFVGFTSISFSFFFAYCINSIGNMLTDIAQREQNYKQRKKDVLQYLNSRGISRNLQTKVMRHLEYLQNIENSQSHINSQDIMKYFSDNLRFEINKEFFGKQLIDSKVFGLHFTHPFLNTLAQSMKEITLAPGEILYQKNQNDNRILFLTSGDLELFEKEVQLRIVKKGEILNYRGFFGNYSHSSSARSLTISHLSYCTQEDIIQVLKTFPQDYESFCFIRDEMKLQNKTIDSKCCSCQSYSHVFQECPLILYKINKDIVIKRWNYSNHNERQEFQRKKNKFKSFTNIQSVKNKLKLYKVNLISNLEEYSYLQGNELIEYLEDKEFYQNLPSVKISEDGMIYQQSDHTNTDSDMSEDEEQVQDQLQQSLQQQQQQILQNNQIVNQSSLLQSPQTKQFSKNVSQLSNQMNQTSALKQDEEILTDTDKKFTFQQSLDQQMKSSCITFNKNQDINQNQANAQNNQQSNLINQIEGSQLENQKNQREESYYYVNKNLIYSELEQQNQEGIILQKQSEQGNNKNETNNNFRLLDNIFQKQESIPINYNPNPLSSFQKQNSSNSSNNQSMVKNQANYGQQQTLQQQQPYQLSQQNTLNISQNGYSIKPSKKNYKIQFCKINSSELSEKQKQQKYVIQNQVNNLNNKNQICQQCKNQMIASNQVTTTHLSTTNSKQSKGNSQKVNKILQEQHNQIIDQQEFLQKHSSIISERKDKNGQEKVGNDQIFQFDFDQMKEYSNYYPQNNFKIVIKSLQQCMKNLSRIARLNKKAGKKRISKPVNQKMTKLNFDTPKMSAMKQIKD</sequence>
<keyword evidence="3 8" id="KW-0812">Transmembrane</keyword>
<dbReference type="PANTHER" id="PTHR10217">
    <property type="entry name" value="VOLTAGE AND LIGAND GATED POTASSIUM CHANNEL"/>
    <property type="match status" value="1"/>
</dbReference>
<evidence type="ECO:0000256" key="5">
    <source>
        <dbReference type="ARBA" id="ARBA00023065"/>
    </source>
</evidence>
<dbReference type="GO" id="GO:0042391">
    <property type="term" value="P:regulation of membrane potential"/>
    <property type="evidence" value="ECO:0007669"/>
    <property type="project" value="TreeGrafter"/>
</dbReference>
<feature type="region of interest" description="Disordered" evidence="7">
    <location>
        <begin position="1250"/>
        <end position="1275"/>
    </location>
</feature>
<evidence type="ECO:0000256" key="3">
    <source>
        <dbReference type="ARBA" id="ARBA00022692"/>
    </source>
</evidence>
<dbReference type="Pfam" id="PF00520">
    <property type="entry name" value="Ion_trans"/>
    <property type="match status" value="1"/>
</dbReference>
<protein>
    <submittedName>
        <fullName evidence="10">SNF2 family amine-terminal protein</fullName>
    </submittedName>
</protein>
<dbReference type="SUPFAM" id="SSF81324">
    <property type="entry name" value="Voltage-gated potassium channels"/>
    <property type="match status" value="1"/>
</dbReference>
<dbReference type="Gene3D" id="1.10.287.70">
    <property type="match status" value="1"/>
</dbReference>
<dbReference type="PROSITE" id="PS50042">
    <property type="entry name" value="CNMP_BINDING_3"/>
    <property type="match status" value="1"/>
</dbReference>
<dbReference type="InterPro" id="IPR014710">
    <property type="entry name" value="RmlC-like_jellyroll"/>
</dbReference>
<dbReference type="OrthoDB" id="433309at2759"/>
<evidence type="ECO:0000313" key="10">
    <source>
        <dbReference type="EMBL" id="EAR84954.2"/>
    </source>
</evidence>
<comment type="subcellular location">
    <subcellularLocation>
        <location evidence="1">Membrane</location>
        <topology evidence="1">Multi-pass membrane protein</topology>
    </subcellularLocation>
</comment>
<gene>
    <name evidence="10" type="ORF">TTHERM_00585120</name>
</gene>
<dbReference type="GeneID" id="7823755"/>
<proteinExistence type="predicted"/>
<feature type="transmembrane region" description="Helical" evidence="8">
    <location>
        <begin position="511"/>
        <end position="532"/>
    </location>
</feature>